<dbReference type="EMBL" id="JFHD01000001">
    <property type="protein sequence ID" value="KDR33865.1"/>
    <property type="molecule type" value="Genomic_DNA"/>
</dbReference>
<gene>
    <name evidence="2" type="ORF">BG60_01540</name>
</gene>
<dbReference type="Proteomes" id="UP000027451">
    <property type="component" value="Unassembled WGS sequence"/>
</dbReference>
<comment type="caution">
    <text evidence="2">The sequence shown here is derived from an EMBL/GenBank/DDBJ whole genome shotgun (WGS) entry which is preliminary data.</text>
</comment>
<dbReference type="OrthoDB" id="6388959at2"/>
<keyword evidence="3" id="KW-1185">Reference proteome</keyword>
<feature type="region of interest" description="Disordered" evidence="1">
    <location>
        <begin position="1"/>
        <end position="51"/>
    </location>
</feature>
<evidence type="ECO:0000256" key="1">
    <source>
        <dbReference type="SAM" id="MobiDB-lite"/>
    </source>
</evidence>
<accession>A0A656QRB0</accession>
<dbReference type="RefSeq" id="WP_008346386.1">
    <property type="nucleotide sequence ID" value="NZ_CP084286.1"/>
</dbReference>
<proteinExistence type="predicted"/>
<feature type="compositionally biased region" description="Acidic residues" evidence="1">
    <location>
        <begin position="25"/>
        <end position="37"/>
    </location>
</feature>
<organism evidence="2 3">
    <name type="scientific">Caballeronia zhejiangensis</name>
    <dbReference type="NCBI Taxonomy" id="871203"/>
    <lineage>
        <taxon>Bacteria</taxon>
        <taxon>Pseudomonadati</taxon>
        <taxon>Pseudomonadota</taxon>
        <taxon>Betaproteobacteria</taxon>
        <taxon>Burkholderiales</taxon>
        <taxon>Burkholderiaceae</taxon>
        <taxon>Caballeronia</taxon>
    </lineage>
</organism>
<evidence type="ECO:0000313" key="2">
    <source>
        <dbReference type="EMBL" id="KDR33865.1"/>
    </source>
</evidence>
<sequence length="96" mass="9911">MQINSATTAAYTSADTPLPRRDAPADDTTDVEQDASADDAAVPQQTNTPSSVKSFAYGALGLERPEVQATDTNGFYTAGKWVAAAATIGGIVSLFV</sequence>
<protein>
    <submittedName>
        <fullName evidence="2">Uncharacterized protein</fullName>
    </submittedName>
</protein>
<evidence type="ECO:0000313" key="3">
    <source>
        <dbReference type="Proteomes" id="UP000027451"/>
    </source>
</evidence>
<reference evidence="2 3" key="1">
    <citation type="submission" date="2014-03" db="EMBL/GenBank/DDBJ databases">
        <title>Draft Genome Sequences of Four Burkholderia Strains.</title>
        <authorList>
            <person name="Liu X.Y."/>
            <person name="Li C.X."/>
            <person name="Xu J.H."/>
        </authorList>
    </citation>
    <scope>NUCLEOTIDE SEQUENCE [LARGE SCALE GENOMIC DNA]</scope>
    <source>
        <strain evidence="2 3">OP-1</strain>
    </source>
</reference>
<feature type="compositionally biased region" description="Low complexity" evidence="1">
    <location>
        <begin position="1"/>
        <end position="16"/>
    </location>
</feature>
<name>A0A656QRB0_9BURK</name>
<dbReference type="AlphaFoldDB" id="A0A656QRB0"/>